<evidence type="ECO:0000313" key="3">
    <source>
        <dbReference type="Proteomes" id="UP000219897"/>
    </source>
</evidence>
<organism evidence="2 3">
    <name type="scientific">Bacillus thuringiensis</name>
    <dbReference type="NCBI Taxonomy" id="1428"/>
    <lineage>
        <taxon>Bacteria</taxon>
        <taxon>Bacillati</taxon>
        <taxon>Bacillota</taxon>
        <taxon>Bacilli</taxon>
        <taxon>Bacillales</taxon>
        <taxon>Bacillaceae</taxon>
        <taxon>Bacillus</taxon>
        <taxon>Bacillus cereus group</taxon>
    </lineage>
</organism>
<reference evidence="2 3" key="1">
    <citation type="submission" date="2017-09" db="EMBL/GenBank/DDBJ databases">
        <title>Large-scale bioinformatics analysis of Bacillus genomes uncovers conserved roles of natural products in bacterial physiology.</title>
        <authorList>
            <consortium name="Agbiome Team Llc"/>
            <person name="Bleich R.M."/>
            <person name="Kirk G.J."/>
            <person name="Santa Maria K.C."/>
            <person name="Allen S.E."/>
            <person name="Farag S."/>
            <person name="Shank E.A."/>
            <person name="Bowers A."/>
        </authorList>
    </citation>
    <scope>NUCLEOTIDE SEQUENCE [LARGE SCALE GENOMIC DNA]</scope>
    <source>
        <strain evidence="2 3">AFS005140</strain>
    </source>
</reference>
<evidence type="ECO:0000256" key="1">
    <source>
        <dbReference type="SAM" id="Phobius"/>
    </source>
</evidence>
<feature type="transmembrane region" description="Helical" evidence="1">
    <location>
        <begin position="128"/>
        <end position="146"/>
    </location>
</feature>
<name>A0ABD6S2F3_BACTU</name>
<keyword evidence="1" id="KW-0472">Membrane</keyword>
<sequence>MMITVTQQIQNVLRNRRFIIFTLIFPSLWYLFFMYQFKNAVAFNATTLAVFSGMFGVAGSGINTFSTRVAREKKYYDFMNKISPYNKAKYLFDSLITQTMLNVMIILTITLTGLLFGNMTIEFDYIKMVSILMYYGFYYIIIGYILGTLFDDETLTSVSFPIFMGFMLINLTPNAVSFNGLKFLGDVQKIFPGYYFNDAISHIHDSQKVMVDFGIISIHLLIVLGLVSIVSMYKKYGTGRNA</sequence>
<proteinExistence type="predicted"/>
<accession>A0ABD6S2F3</accession>
<dbReference type="EMBL" id="NTYF01000058">
    <property type="protein sequence ID" value="PER51984.1"/>
    <property type="molecule type" value="Genomic_DNA"/>
</dbReference>
<feature type="transmembrane region" description="Helical" evidence="1">
    <location>
        <begin position="18"/>
        <end position="37"/>
    </location>
</feature>
<keyword evidence="1" id="KW-1133">Transmembrane helix</keyword>
<dbReference type="Proteomes" id="UP000219897">
    <property type="component" value="Unassembled WGS sequence"/>
</dbReference>
<feature type="transmembrane region" description="Helical" evidence="1">
    <location>
        <begin position="158"/>
        <end position="176"/>
    </location>
</feature>
<dbReference type="AlphaFoldDB" id="A0ABD6S2F3"/>
<evidence type="ECO:0008006" key="4">
    <source>
        <dbReference type="Google" id="ProtNLM"/>
    </source>
</evidence>
<protein>
    <recommendedName>
        <fullName evidence="4">ABC transporter permease</fullName>
    </recommendedName>
</protein>
<evidence type="ECO:0000313" key="2">
    <source>
        <dbReference type="EMBL" id="PER51984.1"/>
    </source>
</evidence>
<keyword evidence="1" id="KW-0812">Transmembrane</keyword>
<feature type="transmembrane region" description="Helical" evidence="1">
    <location>
        <begin position="90"/>
        <end position="116"/>
    </location>
</feature>
<feature type="transmembrane region" description="Helical" evidence="1">
    <location>
        <begin position="49"/>
        <end position="70"/>
    </location>
</feature>
<feature type="transmembrane region" description="Helical" evidence="1">
    <location>
        <begin position="213"/>
        <end position="233"/>
    </location>
</feature>
<gene>
    <name evidence="2" type="ORF">CN495_17045</name>
</gene>
<comment type="caution">
    <text evidence="2">The sequence shown here is derived from an EMBL/GenBank/DDBJ whole genome shotgun (WGS) entry which is preliminary data.</text>
</comment>